<gene>
    <name evidence="1" type="ORF">RHMOL_Rhmol01G0196000</name>
</gene>
<dbReference type="EMBL" id="CM046388">
    <property type="protein sequence ID" value="KAI8572406.1"/>
    <property type="molecule type" value="Genomic_DNA"/>
</dbReference>
<comment type="caution">
    <text evidence="1">The sequence shown here is derived from an EMBL/GenBank/DDBJ whole genome shotgun (WGS) entry which is preliminary data.</text>
</comment>
<proteinExistence type="predicted"/>
<accession>A0ACC0Q4N9</accession>
<evidence type="ECO:0000313" key="2">
    <source>
        <dbReference type="Proteomes" id="UP001062846"/>
    </source>
</evidence>
<evidence type="ECO:0000313" key="1">
    <source>
        <dbReference type="EMBL" id="KAI8572406.1"/>
    </source>
</evidence>
<dbReference type="Proteomes" id="UP001062846">
    <property type="component" value="Chromosome 1"/>
</dbReference>
<reference evidence="1" key="1">
    <citation type="submission" date="2022-02" db="EMBL/GenBank/DDBJ databases">
        <title>Plant Genome Project.</title>
        <authorList>
            <person name="Zhang R.-G."/>
        </authorList>
    </citation>
    <scope>NUCLEOTIDE SEQUENCE</scope>
    <source>
        <strain evidence="1">AT1</strain>
    </source>
</reference>
<protein>
    <submittedName>
        <fullName evidence="1">Uncharacterized protein</fullName>
    </submittedName>
</protein>
<keyword evidence="2" id="KW-1185">Reference proteome</keyword>
<organism evidence="1 2">
    <name type="scientific">Rhododendron molle</name>
    <name type="common">Chinese azalea</name>
    <name type="synonym">Azalea mollis</name>
    <dbReference type="NCBI Taxonomy" id="49168"/>
    <lineage>
        <taxon>Eukaryota</taxon>
        <taxon>Viridiplantae</taxon>
        <taxon>Streptophyta</taxon>
        <taxon>Embryophyta</taxon>
        <taxon>Tracheophyta</taxon>
        <taxon>Spermatophyta</taxon>
        <taxon>Magnoliopsida</taxon>
        <taxon>eudicotyledons</taxon>
        <taxon>Gunneridae</taxon>
        <taxon>Pentapetalae</taxon>
        <taxon>asterids</taxon>
        <taxon>Ericales</taxon>
        <taxon>Ericaceae</taxon>
        <taxon>Ericoideae</taxon>
        <taxon>Rhodoreae</taxon>
        <taxon>Rhododendron</taxon>
    </lineage>
</organism>
<sequence length="135" mass="14887">MVGFRFCVVATAQRRKRGFNSGRGSIASTKFVPISSCSHRRKKGSRRHSRSGGAASAHRVAAKARLRNIFDPNYEPWEEVHDALDQSDSEDVEVDNSFHGGCFGIGAHYHRFQVGESSRSNTIMEAGDALVAYTL</sequence>
<name>A0ACC0Q4N9_RHOML</name>